<dbReference type="InterPro" id="IPR019004">
    <property type="entry name" value="YqeY/Aim41"/>
</dbReference>
<accession>A0A1M5XL06</accession>
<dbReference type="AlphaFoldDB" id="A0A1M5XL06"/>
<dbReference type="EMBL" id="FQXM01000031">
    <property type="protein sequence ID" value="SHI00426.1"/>
    <property type="molecule type" value="Genomic_DNA"/>
</dbReference>
<name>A0A1M5XL06_9CLOT</name>
<evidence type="ECO:0000313" key="2">
    <source>
        <dbReference type="Proteomes" id="UP000184447"/>
    </source>
</evidence>
<reference evidence="1 2" key="1">
    <citation type="submission" date="2016-11" db="EMBL/GenBank/DDBJ databases">
        <authorList>
            <person name="Jaros S."/>
            <person name="Januszkiewicz K."/>
            <person name="Wedrychowicz H."/>
        </authorList>
    </citation>
    <scope>NUCLEOTIDE SEQUENCE [LARGE SCALE GENOMIC DNA]</scope>
    <source>
        <strain evidence="1 2">DSM 8605</strain>
    </source>
</reference>
<dbReference type="InterPro" id="IPR023168">
    <property type="entry name" value="GatB_Yqey_C_2"/>
</dbReference>
<dbReference type="GO" id="GO:0016884">
    <property type="term" value="F:carbon-nitrogen ligase activity, with glutamine as amido-N-donor"/>
    <property type="evidence" value="ECO:0007669"/>
    <property type="project" value="InterPro"/>
</dbReference>
<evidence type="ECO:0000313" key="1">
    <source>
        <dbReference type="EMBL" id="SHI00426.1"/>
    </source>
</evidence>
<gene>
    <name evidence="1" type="ORF">SAMN02745207_03749</name>
</gene>
<keyword evidence="2" id="KW-1185">Reference proteome</keyword>
<sequence length="153" mass="17343">MSLKDKINIDWKAAMKSKDKLKASTISMAKSAILLVEKNERRVLEDEDIYSVISKEIKNRKEALDAFKSGNREDLVQQAMQEIEILSEYLPEQLTEEEIFKIVSEAVKETGAQSIKDMGKVMTFVSPRTKGRADGKLISTIVRQHLTNNSNII</sequence>
<dbReference type="PANTHER" id="PTHR28055:SF1">
    <property type="entry name" value="ALTERED INHERITANCE OF MITOCHONDRIA PROTEIN 41, MITOCHONDRIAL"/>
    <property type="match status" value="1"/>
</dbReference>
<dbReference type="Gene3D" id="1.10.1510.10">
    <property type="entry name" value="Uncharacterised protein YqeY/AIM41 PF09424, N-terminal domain"/>
    <property type="match status" value="1"/>
</dbReference>
<dbReference type="OrthoDB" id="9794041at2"/>
<dbReference type="STRING" id="1121316.SAMN02745207_03749"/>
<dbReference type="Pfam" id="PF09424">
    <property type="entry name" value="YqeY"/>
    <property type="match status" value="1"/>
</dbReference>
<dbReference type="RefSeq" id="WP_073340577.1">
    <property type="nucleotide sequence ID" value="NZ_FQXM01000031.1"/>
</dbReference>
<dbReference type="PANTHER" id="PTHR28055">
    <property type="entry name" value="ALTERED INHERITANCE OF MITOCHONDRIA PROTEIN 41, MITOCHONDRIAL"/>
    <property type="match status" value="1"/>
</dbReference>
<dbReference type="Gene3D" id="1.10.10.410">
    <property type="match status" value="1"/>
</dbReference>
<dbReference type="InterPro" id="IPR003789">
    <property type="entry name" value="Asn/Gln_tRNA_amidoTrase-B-like"/>
</dbReference>
<evidence type="ECO:0008006" key="3">
    <source>
        <dbReference type="Google" id="ProtNLM"/>
    </source>
</evidence>
<protein>
    <recommendedName>
        <fullName evidence="3">GatB/YqeY domain-containing protein</fullName>
    </recommendedName>
</protein>
<dbReference type="Proteomes" id="UP000184447">
    <property type="component" value="Unassembled WGS sequence"/>
</dbReference>
<dbReference type="SUPFAM" id="SSF89095">
    <property type="entry name" value="GatB/YqeY motif"/>
    <property type="match status" value="1"/>
</dbReference>
<proteinExistence type="predicted"/>
<dbReference type="InterPro" id="IPR042184">
    <property type="entry name" value="YqeY/Aim41_N"/>
</dbReference>
<organism evidence="1 2">
    <name type="scientific">Clostridium grantii DSM 8605</name>
    <dbReference type="NCBI Taxonomy" id="1121316"/>
    <lineage>
        <taxon>Bacteria</taxon>
        <taxon>Bacillati</taxon>
        <taxon>Bacillota</taxon>
        <taxon>Clostridia</taxon>
        <taxon>Eubacteriales</taxon>
        <taxon>Clostridiaceae</taxon>
        <taxon>Clostridium</taxon>
    </lineage>
</organism>